<dbReference type="SMART" id="SM00939">
    <property type="entry name" value="PepX_C"/>
    <property type="match status" value="1"/>
</dbReference>
<keyword evidence="2" id="KW-0813">Transport</keyword>
<sequence length="918" mass="96023">MSTSPRRRTGLALVVLLCVAAIALAATAWPGDDEPHAAPAPPREAMLDVLDGPDGSERVQIDVTLHAPAETPAPAVLLAHGFGGDKHDVAEQARSLVARGFTVLTYSARGFGDSTGRIALNSPEYEVADARQLLDWMARQPEVLRDADGDPRVGVTGDSYGGALSLLLAGSDPRVDAIAPVMTYNDLNRALLPNAAQPDTAEPGVFKQAWAGLLFAAGNHSRPSVPPNATERTAADAGPTTPPPQSCGNFTSRVCRAYAELARTGRAGPDTQRLLHDISPKRVTGDIDAPTLLVQGQRDTLFGLDQADANARQITAAGGLVKTIWWNGGHDGDPPDAELRGKIADFLAFHLDAGPVPDPGTGFEYTVAGQAHRDDDAPARQVAVPTYPGLHGTTAEPQRFPLLGPPTRVINPPGGVPAATSSLPGVQRDGRGTEDTATDLPGQVASFATAPLDEQVVVAGTPRTRISVAAVPGQPASRDAVLFAKLYDVSPEGQRTLLGDAVAPLRVPDLPPDGTPVQTDVLLPGVVHPVEAGHRIELAVSSTDQAHALPEEPAVHRIGAAPGAALTVPSVPGSGSGAVLPVVALAGLAGIGGFWLLVWLCSLVARRARGRADPELEEVPLDVTGLGTSPGRGTAAVQDLSLRVERGQVVGLLGPNGAGKTTALRMVLGLVRPKTGRIRVFGHRVRPGAPVLSRVGSLVEGPGFLPHLSGVDNLRQHWAVTGRPPAQAGLDEVLRIAGLDEEAGRKVRTYSRGMQQRLVLAQAMLGLPDLLVLDEPANGLDPPQLHRMREILHRYAESGRAVLVSSHLLSEVEQTCTHAVVLHRGRAAASGTVAELVSAEGAVSFQVDEAQLAVESLRSLEGVGDVRAEAGRVHADLGRHPVPVAVNTLVEAGIAVHRVEPRRRLEDAFLQLVGEDQA</sequence>
<feature type="transmembrane region" description="Helical" evidence="7">
    <location>
        <begin position="578"/>
        <end position="601"/>
    </location>
</feature>
<evidence type="ECO:0000256" key="8">
    <source>
        <dbReference type="SAM" id="SignalP"/>
    </source>
</evidence>
<comment type="similarity">
    <text evidence="1">Belongs to the ABC transporter superfamily.</text>
</comment>
<accession>A0A929BBY1</accession>
<feature type="signal peptide" evidence="8">
    <location>
        <begin position="1"/>
        <end position="28"/>
    </location>
</feature>
<dbReference type="Pfam" id="PF02129">
    <property type="entry name" value="Peptidase_S15"/>
    <property type="match status" value="1"/>
</dbReference>
<dbReference type="Pfam" id="PF08530">
    <property type="entry name" value="PepX_C"/>
    <property type="match status" value="1"/>
</dbReference>
<evidence type="ECO:0000256" key="2">
    <source>
        <dbReference type="ARBA" id="ARBA00022448"/>
    </source>
</evidence>
<dbReference type="PANTHER" id="PTHR43335">
    <property type="entry name" value="ABC TRANSPORTER, ATP-BINDING PROTEIN"/>
    <property type="match status" value="1"/>
</dbReference>
<dbReference type="SMART" id="SM00382">
    <property type="entry name" value="AAA"/>
    <property type="match status" value="1"/>
</dbReference>
<feature type="region of interest" description="Disordered" evidence="6">
    <location>
        <begin position="221"/>
        <end position="248"/>
    </location>
</feature>
<keyword evidence="7" id="KW-0812">Transmembrane</keyword>
<dbReference type="GO" id="GO:0005524">
    <property type="term" value="F:ATP binding"/>
    <property type="evidence" value="ECO:0007669"/>
    <property type="project" value="UniProtKB-KW"/>
</dbReference>
<dbReference type="GO" id="GO:0008239">
    <property type="term" value="F:dipeptidyl-peptidase activity"/>
    <property type="evidence" value="ECO:0007669"/>
    <property type="project" value="InterPro"/>
</dbReference>
<dbReference type="GO" id="GO:0016887">
    <property type="term" value="F:ATP hydrolysis activity"/>
    <property type="evidence" value="ECO:0007669"/>
    <property type="project" value="InterPro"/>
</dbReference>
<keyword evidence="5" id="KW-0067">ATP-binding</keyword>
<dbReference type="Pfam" id="PF00005">
    <property type="entry name" value="ABC_tran"/>
    <property type="match status" value="1"/>
</dbReference>
<gene>
    <name evidence="10" type="ORF">IQ251_13940</name>
</gene>
<dbReference type="SUPFAM" id="SSF52540">
    <property type="entry name" value="P-loop containing nucleoside triphosphate hydrolases"/>
    <property type="match status" value="1"/>
</dbReference>
<feature type="domain" description="ABC transporter" evidence="9">
    <location>
        <begin position="621"/>
        <end position="849"/>
    </location>
</feature>
<evidence type="ECO:0000313" key="10">
    <source>
        <dbReference type="EMBL" id="MBE9375550.1"/>
    </source>
</evidence>
<keyword evidence="8" id="KW-0732">Signal</keyword>
<dbReference type="Gene3D" id="2.60.120.260">
    <property type="entry name" value="Galactose-binding domain-like"/>
    <property type="match status" value="1"/>
</dbReference>
<keyword evidence="7" id="KW-0472">Membrane</keyword>
<dbReference type="AlphaFoldDB" id="A0A929BBY1"/>
<feature type="chain" id="PRO_5038360262" evidence="8">
    <location>
        <begin position="29"/>
        <end position="918"/>
    </location>
</feature>
<evidence type="ECO:0000313" key="11">
    <source>
        <dbReference type="Proteomes" id="UP000598360"/>
    </source>
</evidence>
<protein>
    <submittedName>
        <fullName evidence="10">Alpha/beta fold hydrolase</fullName>
    </submittedName>
</protein>
<feature type="region of interest" description="Disordered" evidence="6">
    <location>
        <begin position="415"/>
        <end position="435"/>
    </location>
</feature>
<evidence type="ECO:0000259" key="9">
    <source>
        <dbReference type="PROSITE" id="PS50893"/>
    </source>
</evidence>
<evidence type="ECO:0000256" key="3">
    <source>
        <dbReference type="ARBA" id="ARBA00022741"/>
    </source>
</evidence>
<evidence type="ECO:0000256" key="7">
    <source>
        <dbReference type="SAM" id="Phobius"/>
    </source>
</evidence>
<name>A0A929BBY1_9PSEU</name>
<reference evidence="10" key="1">
    <citation type="submission" date="2020-10" db="EMBL/GenBank/DDBJ databases">
        <title>Diversity and distribution of actinomycetes associated with coral in the coast of Hainan.</title>
        <authorList>
            <person name="Li F."/>
        </authorList>
    </citation>
    <scope>NUCLEOTIDE SEQUENCE</scope>
    <source>
        <strain evidence="10">HNM0983</strain>
    </source>
</reference>
<dbReference type="PROSITE" id="PS50893">
    <property type="entry name" value="ABC_TRANSPORTER_2"/>
    <property type="match status" value="1"/>
</dbReference>
<keyword evidence="11" id="KW-1185">Reference proteome</keyword>
<dbReference type="EMBL" id="JADEYC010000021">
    <property type="protein sequence ID" value="MBE9375550.1"/>
    <property type="molecule type" value="Genomic_DNA"/>
</dbReference>
<dbReference type="InterPro" id="IPR008979">
    <property type="entry name" value="Galactose-bd-like_sf"/>
</dbReference>
<dbReference type="InterPro" id="IPR013736">
    <property type="entry name" value="Xaa-Pro_dipept_C"/>
</dbReference>
<dbReference type="InterPro" id="IPR027417">
    <property type="entry name" value="P-loop_NTPase"/>
</dbReference>
<keyword evidence="7" id="KW-1133">Transmembrane helix</keyword>
<dbReference type="InterPro" id="IPR003439">
    <property type="entry name" value="ABC_transporter-like_ATP-bd"/>
</dbReference>
<evidence type="ECO:0000256" key="1">
    <source>
        <dbReference type="ARBA" id="ARBA00005417"/>
    </source>
</evidence>
<organism evidence="10 11">
    <name type="scientific">Saccharopolyspora montiporae</name>
    <dbReference type="NCBI Taxonomy" id="2781240"/>
    <lineage>
        <taxon>Bacteria</taxon>
        <taxon>Bacillati</taxon>
        <taxon>Actinomycetota</taxon>
        <taxon>Actinomycetes</taxon>
        <taxon>Pseudonocardiales</taxon>
        <taxon>Pseudonocardiaceae</taxon>
        <taxon>Saccharopolyspora</taxon>
    </lineage>
</organism>
<dbReference type="SUPFAM" id="SSF53474">
    <property type="entry name" value="alpha/beta-Hydrolases"/>
    <property type="match status" value="1"/>
</dbReference>
<dbReference type="Proteomes" id="UP000598360">
    <property type="component" value="Unassembled WGS sequence"/>
</dbReference>
<keyword evidence="4 10" id="KW-0378">Hydrolase</keyword>
<comment type="caution">
    <text evidence="10">The sequence shown here is derived from an EMBL/GenBank/DDBJ whole genome shotgun (WGS) entry which is preliminary data.</text>
</comment>
<dbReference type="PANTHER" id="PTHR43335:SF4">
    <property type="entry name" value="ABC TRANSPORTER, ATP-BINDING PROTEIN"/>
    <property type="match status" value="1"/>
</dbReference>
<dbReference type="InterPro" id="IPR029058">
    <property type="entry name" value="AB_hydrolase_fold"/>
</dbReference>
<proteinExistence type="inferred from homology"/>
<evidence type="ECO:0000256" key="5">
    <source>
        <dbReference type="ARBA" id="ARBA00022840"/>
    </source>
</evidence>
<keyword evidence="3" id="KW-0547">Nucleotide-binding</keyword>
<dbReference type="SUPFAM" id="SSF49785">
    <property type="entry name" value="Galactose-binding domain-like"/>
    <property type="match status" value="1"/>
</dbReference>
<evidence type="ECO:0000256" key="4">
    <source>
        <dbReference type="ARBA" id="ARBA00022801"/>
    </source>
</evidence>
<dbReference type="Gene3D" id="3.40.50.300">
    <property type="entry name" value="P-loop containing nucleotide triphosphate hydrolases"/>
    <property type="match status" value="1"/>
</dbReference>
<dbReference type="InterPro" id="IPR003593">
    <property type="entry name" value="AAA+_ATPase"/>
</dbReference>
<dbReference type="InterPro" id="IPR000383">
    <property type="entry name" value="Xaa-Pro-like_dom"/>
</dbReference>
<dbReference type="Gene3D" id="3.40.50.1820">
    <property type="entry name" value="alpha/beta hydrolase"/>
    <property type="match status" value="1"/>
</dbReference>
<evidence type="ECO:0000256" key="6">
    <source>
        <dbReference type="SAM" id="MobiDB-lite"/>
    </source>
</evidence>